<comment type="caution">
    <text evidence="2">The sequence shown here is derived from an EMBL/GenBank/DDBJ whole genome shotgun (WGS) entry which is preliminary data.</text>
</comment>
<feature type="transmembrane region" description="Helical" evidence="1">
    <location>
        <begin position="78"/>
        <end position="96"/>
    </location>
</feature>
<dbReference type="Proteomes" id="UP000265798">
    <property type="component" value="Unassembled WGS sequence"/>
</dbReference>
<keyword evidence="1" id="KW-0812">Transmembrane</keyword>
<evidence type="ECO:0000256" key="1">
    <source>
        <dbReference type="SAM" id="Phobius"/>
    </source>
</evidence>
<name>A0A396YVW4_9LEPT</name>
<feature type="transmembrane region" description="Helical" evidence="1">
    <location>
        <begin position="47"/>
        <end position="66"/>
    </location>
</feature>
<organism evidence="2 3">
    <name type="scientific">Leptospira stimsonii</name>
    <dbReference type="NCBI Taxonomy" id="2202203"/>
    <lineage>
        <taxon>Bacteria</taxon>
        <taxon>Pseudomonadati</taxon>
        <taxon>Spirochaetota</taxon>
        <taxon>Spirochaetia</taxon>
        <taxon>Leptospirales</taxon>
        <taxon>Leptospiraceae</taxon>
        <taxon>Leptospira</taxon>
    </lineage>
</organism>
<dbReference type="EMBL" id="QHCT01000005">
    <property type="protein sequence ID" value="RHX87369.1"/>
    <property type="molecule type" value="Genomic_DNA"/>
</dbReference>
<keyword evidence="1" id="KW-1133">Transmembrane helix</keyword>
<dbReference type="AlphaFoldDB" id="A0A396YVW4"/>
<evidence type="ECO:0000313" key="2">
    <source>
        <dbReference type="EMBL" id="RHX87369.1"/>
    </source>
</evidence>
<dbReference type="RefSeq" id="WP_118969863.1">
    <property type="nucleotide sequence ID" value="NZ_QHCT01000005.1"/>
</dbReference>
<reference evidence="3" key="1">
    <citation type="submission" date="2018-05" db="EMBL/GenBank/DDBJ databases">
        <title>Leptospira yasudae sp. nov. and Leptospira stimsonii sp. nov., two pathogenic species of the genus Leptospira isolated from environmental sources.</title>
        <authorList>
            <person name="Casanovas-Massana A."/>
            <person name="Hamond C."/>
            <person name="Santos L.A."/>
            <person name="Hacker K.P."/>
            <person name="Balassiano I."/>
            <person name="Medeiros M.A."/>
            <person name="Reis M.G."/>
            <person name="Ko A.I."/>
            <person name="Wunder E.A."/>
        </authorList>
    </citation>
    <scope>NUCLEOTIDE SEQUENCE [LARGE SCALE GENOMIC DNA]</scope>
    <source>
        <strain evidence="3">Yale</strain>
    </source>
</reference>
<accession>A0A396YVW4</accession>
<evidence type="ECO:0000313" key="3">
    <source>
        <dbReference type="Proteomes" id="UP000265798"/>
    </source>
</evidence>
<feature type="transmembrane region" description="Helical" evidence="1">
    <location>
        <begin position="102"/>
        <end position="121"/>
    </location>
</feature>
<proteinExistence type="predicted"/>
<gene>
    <name evidence="2" type="ORF">DLM75_17915</name>
</gene>
<sequence length="127" mass="14820">MFRKIILPVLAAALWIVTSEFFRNEILFKSYWVLHYESKGLRFPSEPINGAVWVLWSLFLAEVLYILSRKFTLTQTFLIGWFVGFVLMWIVVWNLGMLPLSLLVYAVPLSLLEVFIGSLLIHRLSKI</sequence>
<keyword evidence="1" id="KW-0472">Membrane</keyword>
<dbReference type="OrthoDB" id="336973at2"/>
<protein>
    <submittedName>
        <fullName evidence="2">Uncharacterized protein</fullName>
    </submittedName>
</protein>